<name>A0A4U9UFJ3_9SPHI</name>
<dbReference type="InterPro" id="IPR035959">
    <property type="entry name" value="RutC-like_sf"/>
</dbReference>
<feature type="signal peptide" evidence="2">
    <location>
        <begin position="1"/>
        <end position="20"/>
    </location>
</feature>
<dbReference type="AlphaFoldDB" id="A0A4U9UFJ3"/>
<keyword evidence="3" id="KW-0378">Hydrolase</keyword>
<dbReference type="STRING" id="1123265.GCA_000686625_04915"/>
<dbReference type="InterPro" id="IPR006056">
    <property type="entry name" value="RidA"/>
</dbReference>
<dbReference type="InterPro" id="IPR006175">
    <property type="entry name" value="YjgF/YER057c/UK114"/>
</dbReference>
<dbReference type="KEGG" id="stha:NCTC11429_00153"/>
<evidence type="ECO:0000256" key="2">
    <source>
        <dbReference type="SAM" id="SignalP"/>
    </source>
</evidence>
<accession>A0A4U9UFJ3</accession>
<organism evidence="3 4">
    <name type="scientific">Sphingobacterium thalpophilum</name>
    <dbReference type="NCBI Taxonomy" id="259"/>
    <lineage>
        <taxon>Bacteria</taxon>
        <taxon>Pseudomonadati</taxon>
        <taxon>Bacteroidota</taxon>
        <taxon>Sphingobacteriia</taxon>
        <taxon>Sphingobacteriales</taxon>
        <taxon>Sphingobacteriaceae</taxon>
        <taxon>Sphingobacterium</taxon>
    </lineage>
</organism>
<dbReference type="GO" id="GO:0005829">
    <property type="term" value="C:cytosol"/>
    <property type="evidence" value="ECO:0007669"/>
    <property type="project" value="TreeGrafter"/>
</dbReference>
<dbReference type="Gene3D" id="3.30.1330.40">
    <property type="entry name" value="RutC-like"/>
    <property type="match status" value="1"/>
</dbReference>
<dbReference type="FunFam" id="3.30.1330.40:FF:000001">
    <property type="entry name" value="L-PSP family endoribonuclease"/>
    <property type="match status" value="1"/>
</dbReference>
<dbReference type="GeneID" id="78460984"/>
<dbReference type="EMBL" id="LR590484">
    <property type="protein sequence ID" value="VTR28234.1"/>
    <property type="molecule type" value="Genomic_DNA"/>
</dbReference>
<feature type="chain" id="PRO_5020902883" evidence="2">
    <location>
        <begin position="21"/>
        <end position="145"/>
    </location>
</feature>
<reference evidence="3 4" key="1">
    <citation type="submission" date="2019-05" db="EMBL/GenBank/DDBJ databases">
        <authorList>
            <consortium name="Pathogen Informatics"/>
        </authorList>
    </citation>
    <scope>NUCLEOTIDE SEQUENCE [LARGE SCALE GENOMIC DNA]</scope>
    <source>
        <strain evidence="3 4">NCTC11429</strain>
    </source>
</reference>
<gene>
    <name evidence="3" type="primary">yabJ_1</name>
    <name evidence="3" type="ORF">NCTC11429_00153</name>
</gene>
<dbReference type="PANTHER" id="PTHR11803:SF39">
    <property type="entry name" value="2-IMINOBUTANOATE_2-IMINOPROPANOATE DEAMINASE"/>
    <property type="match status" value="1"/>
</dbReference>
<dbReference type="SUPFAM" id="SSF55298">
    <property type="entry name" value="YjgF-like"/>
    <property type="match status" value="1"/>
</dbReference>
<dbReference type="EC" id="3.5.4.-" evidence="3"/>
<keyword evidence="2" id="KW-0732">Signal</keyword>
<proteinExistence type="inferred from homology"/>
<evidence type="ECO:0000313" key="4">
    <source>
        <dbReference type="Proteomes" id="UP000308196"/>
    </source>
</evidence>
<dbReference type="Pfam" id="PF01042">
    <property type="entry name" value="Ribonuc_L-PSP"/>
    <property type="match status" value="1"/>
</dbReference>
<dbReference type="GO" id="GO:0019239">
    <property type="term" value="F:deaminase activity"/>
    <property type="evidence" value="ECO:0007669"/>
    <property type="project" value="TreeGrafter"/>
</dbReference>
<dbReference type="CDD" id="cd00448">
    <property type="entry name" value="YjgF_YER057c_UK114_family"/>
    <property type="match status" value="1"/>
</dbReference>
<dbReference type="Proteomes" id="UP000308196">
    <property type="component" value="Chromosome"/>
</dbReference>
<dbReference type="PANTHER" id="PTHR11803">
    <property type="entry name" value="2-IMINOBUTANOATE/2-IMINOPROPANOATE DEAMINASE RIDA"/>
    <property type="match status" value="1"/>
</dbReference>
<dbReference type="RefSeq" id="WP_232048606.1">
    <property type="nucleotide sequence ID" value="NZ_CP158797.1"/>
</dbReference>
<evidence type="ECO:0000256" key="1">
    <source>
        <dbReference type="ARBA" id="ARBA00010552"/>
    </source>
</evidence>
<dbReference type="NCBIfam" id="TIGR00004">
    <property type="entry name" value="Rid family detoxifying hydrolase"/>
    <property type="match status" value="1"/>
</dbReference>
<sequence>MNRIFILILMLACFSCSSKMETIRVTHSGVPKPIGPYSHSTSYGNVIFVSGQIGIDQKTNMLKDGVEQQTVQIMENLKTILADNQSDIEHITKTTIFLTDMKYFEKVNEIYAKYFHGHFPARTTIEVASLPRNANIEIECIAVKR</sequence>
<protein>
    <submittedName>
        <fullName evidence="3">Enamine/imine deaminase</fullName>
        <ecNumber evidence="3">3.5.4.-</ecNumber>
    </submittedName>
</protein>
<evidence type="ECO:0000313" key="3">
    <source>
        <dbReference type="EMBL" id="VTR28234.1"/>
    </source>
</evidence>
<comment type="similarity">
    <text evidence="1">Belongs to the RutC family.</text>
</comment>